<reference evidence="11" key="1">
    <citation type="submission" date="2011-05" db="EMBL/GenBank/DDBJ databases">
        <authorList>
            <person name="Richards S.R."/>
            <person name="Qu J."/>
            <person name="Jiang H."/>
            <person name="Jhangiani S.N."/>
            <person name="Agravi P."/>
            <person name="Goodspeed R."/>
            <person name="Gross S."/>
            <person name="Mandapat C."/>
            <person name="Jackson L."/>
            <person name="Mathew T."/>
            <person name="Pu L."/>
            <person name="Thornton R."/>
            <person name="Saada N."/>
            <person name="Wilczek-Boney K.B."/>
            <person name="Lee S."/>
            <person name="Kovar C."/>
            <person name="Wu Y."/>
            <person name="Scherer S.E."/>
            <person name="Worley K.C."/>
            <person name="Muzny D.M."/>
            <person name="Gibbs R."/>
        </authorList>
    </citation>
    <scope>NUCLEOTIDE SEQUENCE</scope>
    <source>
        <strain evidence="11">Brora</strain>
    </source>
</reference>
<dbReference type="eggNOG" id="KOG1278">
    <property type="taxonomic scope" value="Eukaryota"/>
</dbReference>
<name>T1JF34_STRMM</name>
<evidence type="ECO:0000256" key="4">
    <source>
        <dbReference type="ARBA" id="ARBA00022692"/>
    </source>
</evidence>
<keyword evidence="4 9" id="KW-0812">Transmembrane</keyword>
<dbReference type="SUPFAM" id="SSF103473">
    <property type="entry name" value="MFS general substrate transporter"/>
    <property type="match status" value="1"/>
</dbReference>
<organism evidence="10 11">
    <name type="scientific">Strigamia maritima</name>
    <name type="common">European centipede</name>
    <name type="synonym">Geophilus maritimus</name>
    <dbReference type="NCBI Taxonomy" id="126957"/>
    <lineage>
        <taxon>Eukaryota</taxon>
        <taxon>Metazoa</taxon>
        <taxon>Ecdysozoa</taxon>
        <taxon>Arthropoda</taxon>
        <taxon>Myriapoda</taxon>
        <taxon>Chilopoda</taxon>
        <taxon>Pleurostigmophora</taxon>
        <taxon>Geophilomorpha</taxon>
        <taxon>Linotaeniidae</taxon>
        <taxon>Strigamia</taxon>
    </lineage>
</organism>
<feature type="transmembrane region" description="Helical" evidence="9">
    <location>
        <begin position="271"/>
        <end position="293"/>
    </location>
</feature>
<comment type="similarity">
    <text evidence="3 9">Belongs to the nonaspanin (TM9SF) (TC 9.A.2) family.</text>
</comment>
<dbReference type="OMA" id="VVGFEVY"/>
<comment type="caution">
    <text evidence="9">Lacks conserved residue(s) required for the propagation of feature annotation.</text>
</comment>
<keyword evidence="5 9" id="KW-0732">Signal</keyword>
<evidence type="ECO:0000256" key="8">
    <source>
        <dbReference type="ARBA" id="ARBA00023136"/>
    </source>
</evidence>
<evidence type="ECO:0000256" key="9">
    <source>
        <dbReference type="RuleBase" id="RU363079"/>
    </source>
</evidence>
<keyword evidence="11" id="KW-1185">Reference proteome</keyword>
<evidence type="ECO:0000313" key="11">
    <source>
        <dbReference type="Proteomes" id="UP000014500"/>
    </source>
</evidence>
<evidence type="ECO:0000313" key="10">
    <source>
        <dbReference type="EnsemblMetazoa" id="SMAR012439-PA"/>
    </source>
</evidence>
<keyword evidence="7" id="KW-0333">Golgi apparatus</keyword>
<feature type="chain" id="PRO_5007365893" description="Transmembrane 9 superfamily member" evidence="9">
    <location>
        <begin position="28"/>
        <end position="512"/>
    </location>
</feature>
<dbReference type="PANTHER" id="PTHR10766:SF55">
    <property type="entry name" value="TRANSMEMBRANE 9 SUPERFAMILY MEMBER 4"/>
    <property type="match status" value="1"/>
</dbReference>
<protein>
    <recommendedName>
        <fullName evidence="9">Transmembrane 9 superfamily member</fullName>
    </recommendedName>
</protein>
<sequence length="512" mass="58674">MAGKMYRNGFFKIFIFTFLLAQTPISSFYVPGVAPVEFGNGQQIDVKAVKMTSIYTQLPYDYYSIQFCTPKLGDIVYISENLGEVLRGDRIVNTPYEVQMATNMSTRLLCHTFGVPMTWNEKASRLVASRIEHSYYVHLIIDNLPCATRFEMLDSKEPQYEHGYKLGYVQNGKSYINNHLKLHLKYHLAEDQVAYRVVGFEVETESVSKDDLTCSSTTNCKFPSKHRPQAINPDGVTELYFTYEINWTKSDIRWASRWDIYLAMSDVQIHWFSIVNSLVVVFFLSGILTMIIVRSLRKDIARYNKDDDIEDAMEETGWKLVHGDVFRPPRRSKLFASVIGSGIQIFFMSLITIFFAMLGMLSPASRGALMTAAIFLYVFMGLIAGYLSARLYKTIRGVQWRKAALMTATLYPSIVFGTGFFLNFFIWGKHSSGAVPFSTMVALLCLWFGISLPLVFLGYYFGYRKQPYEHPVRTNQIPRQVPEQVWYMNPILCTLMAGVLPFGAMFIELFSF</sequence>
<dbReference type="InterPro" id="IPR036259">
    <property type="entry name" value="MFS_trans_sf"/>
</dbReference>
<dbReference type="PANTHER" id="PTHR10766">
    <property type="entry name" value="TRANSMEMBRANE 9 SUPERFAMILY PROTEIN"/>
    <property type="match status" value="1"/>
</dbReference>
<evidence type="ECO:0000256" key="5">
    <source>
        <dbReference type="ARBA" id="ARBA00022729"/>
    </source>
</evidence>
<evidence type="ECO:0000256" key="6">
    <source>
        <dbReference type="ARBA" id="ARBA00022989"/>
    </source>
</evidence>
<evidence type="ECO:0000256" key="1">
    <source>
        <dbReference type="ARBA" id="ARBA00004141"/>
    </source>
</evidence>
<feature type="transmembrane region" description="Helical" evidence="9">
    <location>
        <begin position="408"/>
        <end position="428"/>
    </location>
</feature>
<comment type="subcellular location">
    <subcellularLocation>
        <location evidence="2">Golgi apparatus</location>
    </subcellularLocation>
    <subcellularLocation>
        <location evidence="1">Membrane</location>
        <topology evidence="1">Multi-pass membrane protein</topology>
    </subcellularLocation>
</comment>
<dbReference type="Pfam" id="PF02990">
    <property type="entry name" value="EMP70"/>
    <property type="match status" value="1"/>
</dbReference>
<evidence type="ECO:0000256" key="3">
    <source>
        <dbReference type="ARBA" id="ARBA00005227"/>
    </source>
</evidence>
<evidence type="ECO:0000256" key="2">
    <source>
        <dbReference type="ARBA" id="ARBA00004555"/>
    </source>
</evidence>
<keyword evidence="6 9" id="KW-1133">Transmembrane helix</keyword>
<feature type="transmembrane region" description="Helical" evidence="9">
    <location>
        <begin position="334"/>
        <end position="361"/>
    </location>
</feature>
<dbReference type="InterPro" id="IPR004240">
    <property type="entry name" value="EMP70"/>
</dbReference>
<evidence type="ECO:0000256" key="7">
    <source>
        <dbReference type="ARBA" id="ARBA00023034"/>
    </source>
</evidence>
<dbReference type="GO" id="GO:0072657">
    <property type="term" value="P:protein localization to membrane"/>
    <property type="evidence" value="ECO:0007669"/>
    <property type="project" value="TreeGrafter"/>
</dbReference>
<dbReference type="EnsemblMetazoa" id="SMAR012439-RA">
    <property type="protein sequence ID" value="SMAR012439-PA"/>
    <property type="gene ID" value="SMAR012439"/>
</dbReference>
<feature type="transmembrane region" description="Helical" evidence="9">
    <location>
        <begin position="367"/>
        <end position="387"/>
    </location>
</feature>
<proteinExistence type="inferred from homology"/>
<dbReference type="EMBL" id="JH432137">
    <property type="status" value="NOT_ANNOTATED_CDS"/>
    <property type="molecule type" value="Genomic_DNA"/>
</dbReference>
<dbReference type="HOGENOM" id="CLU_010714_4_0_1"/>
<dbReference type="Proteomes" id="UP000014500">
    <property type="component" value="Unassembled WGS sequence"/>
</dbReference>
<dbReference type="GO" id="GO:0016020">
    <property type="term" value="C:membrane"/>
    <property type="evidence" value="ECO:0007669"/>
    <property type="project" value="UniProtKB-SubCell"/>
</dbReference>
<reference evidence="10" key="2">
    <citation type="submission" date="2015-02" db="UniProtKB">
        <authorList>
            <consortium name="EnsemblMetazoa"/>
        </authorList>
    </citation>
    <scope>IDENTIFICATION</scope>
</reference>
<dbReference type="GO" id="GO:0005794">
    <property type="term" value="C:Golgi apparatus"/>
    <property type="evidence" value="ECO:0007669"/>
    <property type="project" value="UniProtKB-SubCell"/>
</dbReference>
<dbReference type="PhylomeDB" id="T1JF34"/>
<feature type="transmembrane region" description="Helical" evidence="9">
    <location>
        <begin position="484"/>
        <end position="507"/>
    </location>
</feature>
<dbReference type="STRING" id="126957.T1JF34"/>
<feature type="transmembrane region" description="Helical" evidence="9">
    <location>
        <begin position="440"/>
        <end position="463"/>
    </location>
</feature>
<accession>T1JF34</accession>
<feature type="signal peptide" evidence="9">
    <location>
        <begin position="1"/>
        <end position="27"/>
    </location>
</feature>
<dbReference type="AlphaFoldDB" id="T1JF34"/>
<keyword evidence="8 9" id="KW-0472">Membrane</keyword>